<evidence type="ECO:0000313" key="2">
    <source>
        <dbReference type="Proteomes" id="UP000886998"/>
    </source>
</evidence>
<proteinExistence type="predicted"/>
<protein>
    <submittedName>
        <fullName evidence="1">Uncharacterized protein</fullName>
    </submittedName>
</protein>
<dbReference type="EMBL" id="BMAV01019091">
    <property type="protein sequence ID" value="GFY71801.1"/>
    <property type="molecule type" value="Genomic_DNA"/>
</dbReference>
<accession>A0A8X6YF82</accession>
<organism evidence="1 2">
    <name type="scientific">Trichonephila inaurata madagascariensis</name>
    <dbReference type="NCBI Taxonomy" id="2747483"/>
    <lineage>
        <taxon>Eukaryota</taxon>
        <taxon>Metazoa</taxon>
        <taxon>Ecdysozoa</taxon>
        <taxon>Arthropoda</taxon>
        <taxon>Chelicerata</taxon>
        <taxon>Arachnida</taxon>
        <taxon>Araneae</taxon>
        <taxon>Araneomorphae</taxon>
        <taxon>Entelegynae</taxon>
        <taxon>Araneoidea</taxon>
        <taxon>Nephilidae</taxon>
        <taxon>Trichonephila</taxon>
        <taxon>Trichonephila inaurata</taxon>
    </lineage>
</organism>
<sequence length="235" mass="26956">MLLKFVVPNPLNYFVHLKHIAVLKQYSTILLSRRQGFVAKHASYSLKDLDSFERDYMNMENFNALDDFRGIMHDDETMDDVDPLIRDRDGNLQINYKKSNLKPKYDPGWKFIGLGKRHNPKQISTNGNNLFLGQEESAYDDSYPKEYDYLSVDSPNAKSNPLVSFSTLINFEVFNAIKDGIAQAEKETVKKGESIHSKLFQDGDNNSNKFGSRLSMYDGKKIMYDPGWMLTGLGK</sequence>
<evidence type="ECO:0000313" key="1">
    <source>
        <dbReference type="EMBL" id="GFY71801.1"/>
    </source>
</evidence>
<comment type="caution">
    <text evidence="1">The sequence shown here is derived from an EMBL/GenBank/DDBJ whole genome shotgun (WGS) entry which is preliminary data.</text>
</comment>
<keyword evidence="2" id="KW-1185">Reference proteome</keyword>
<name>A0A8X6YF82_9ARAC</name>
<dbReference type="OrthoDB" id="6420626at2759"/>
<dbReference type="Proteomes" id="UP000886998">
    <property type="component" value="Unassembled WGS sequence"/>
</dbReference>
<reference evidence="1" key="1">
    <citation type="submission" date="2020-08" db="EMBL/GenBank/DDBJ databases">
        <title>Multicomponent nature underlies the extraordinary mechanical properties of spider dragline silk.</title>
        <authorList>
            <person name="Kono N."/>
            <person name="Nakamura H."/>
            <person name="Mori M."/>
            <person name="Yoshida Y."/>
            <person name="Ohtoshi R."/>
            <person name="Malay A.D."/>
            <person name="Moran D.A.P."/>
            <person name="Tomita M."/>
            <person name="Numata K."/>
            <person name="Arakawa K."/>
        </authorList>
    </citation>
    <scope>NUCLEOTIDE SEQUENCE</scope>
</reference>
<dbReference type="AlphaFoldDB" id="A0A8X6YF82"/>
<gene>
    <name evidence="1" type="primary">AVEN_2830_1</name>
    <name evidence="1" type="ORF">TNIN_464161</name>
</gene>